<evidence type="ECO:0000259" key="1">
    <source>
        <dbReference type="Pfam" id="PF00561"/>
    </source>
</evidence>
<dbReference type="InterPro" id="IPR029058">
    <property type="entry name" value="AB_hydrolase_fold"/>
</dbReference>
<dbReference type="InterPro" id="IPR050266">
    <property type="entry name" value="AB_hydrolase_sf"/>
</dbReference>
<evidence type="ECO:0000313" key="2">
    <source>
        <dbReference type="EMBL" id="MBH0114465.1"/>
    </source>
</evidence>
<keyword evidence="2" id="KW-0378">Hydrolase</keyword>
<evidence type="ECO:0000313" key="3">
    <source>
        <dbReference type="Proteomes" id="UP000617634"/>
    </source>
</evidence>
<dbReference type="PANTHER" id="PTHR43798:SF33">
    <property type="entry name" value="HYDROLASE, PUTATIVE (AFU_ORTHOLOGUE AFUA_2G14860)-RELATED"/>
    <property type="match status" value="1"/>
</dbReference>
<dbReference type="GO" id="GO:0016020">
    <property type="term" value="C:membrane"/>
    <property type="evidence" value="ECO:0007669"/>
    <property type="project" value="TreeGrafter"/>
</dbReference>
<dbReference type="RefSeq" id="WP_197165878.1">
    <property type="nucleotide sequence ID" value="NZ_JADZGI010000003.1"/>
</dbReference>
<gene>
    <name evidence="2" type="ORF">I5E68_16080</name>
</gene>
<reference evidence="2" key="1">
    <citation type="submission" date="2020-11" db="EMBL/GenBank/DDBJ databases">
        <title>Novosphingobium aureum sp. nov., a marine bacterium isolated from sediment of a salt flat.</title>
        <authorList>
            <person name="Yoo Y."/>
            <person name="Kim J.-J."/>
        </authorList>
    </citation>
    <scope>NUCLEOTIDE SEQUENCE</scope>
    <source>
        <strain evidence="2">YJ-S2-02</strain>
    </source>
</reference>
<dbReference type="GO" id="GO:0016787">
    <property type="term" value="F:hydrolase activity"/>
    <property type="evidence" value="ECO:0007669"/>
    <property type="project" value="UniProtKB-KW"/>
</dbReference>
<keyword evidence="3" id="KW-1185">Reference proteome</keyword>
<dbReference type="Pfam" id="PF00561">
    <property type="entry name" value="Abhydrolase_1"/>
    <property type="match status" value="1"/>
</dbReference>
<proteinExistence type="predicted"/>
<dbReference type="Proteomes" id="UP000617634">
    <property type="component" value="Unassembled WGS sequence"/>
</dbReference>
<feature type="domain" description="AB hydrolase-1" evidence="1">
    <location>
        <begin position="29"/>
        <end position="138"/>
    </location>
</feature>
<dbReference type="SUPFAM" id="SSF53474">
    <property type="entry name" value="alpha/beta-Hydrolases"/>
    <property type="match status" value="1"/>
</dbReference>
<accession>A0A931HE57</accession>
<name>A0A931HE57_9SPHN</name>
<protein>
    <submittedName>
        <fullName evidence="2">Alpha/beta hydrolase</fullName>
    </submittedName>
</protein>
<comment type="caution">
    <text evidence="2">The sequence shown here is derived from an EMBL/GenBank/DDBJ whole genome shotgun (WGS) entry which is preliminary data.</text>
</comment>
<dbReference type="PANTHER" id="PTHR43798">
    <property type="entry name" value="MONOACYLGLYCEROL LIPASE"/>
    <property type="match status" value="1"/>
</dbReference>
<dbReference type="InterPro" id="IPR000073">
    <property type="entry name" value="AB_hydrolase_1"/>
</dbReference>
<dbReference type="PRINTS" id="PR00111">
    <property type="entry name" value="ABHYDROLASE"/>
</dbReference>
<dbReference type="AlphaFoldDB" id="A0A931HE57"/>
<sequence length="265" mass="28864">MSAPALVRGYCTGSWGQVHRRECGGGGTALVLLHQTPWSSLQFEFVLGELGARRRAIALDTPGYGQSDAPPAAPEIADYAQNLRVVLDELGIARAVVGGHHTGALVAAAFAARHPHRCAGVLLDNAPFYTASERRERQARVHRSFAPCAEGTHFAERWRYLRRVMDPAASDRTVHEAVLRYYEASGEPEWGHAAAYRHDLAHDLERIACPTLVLASRADAIFASAARIMLAREDFSYVALDGGSAVVRERPAEWLGAVGDFLARL</sequence>
<dbReference type="EMBL" id="JADZGI010000003">
    <property type="protein sequence ID" value="MBH0114465.1"/>
    <property type="molecule type" value="Genomic_DNA"/>
</dbReference>
<organism evidence="2 3">
    <name type="scientific">Novosphingobium aureum</name>
    <dbReference type="NCBI Taxonomy" id="2792964"/>
    <lineage>
        <taxon>Bacteria</taxon>
        <taxon>Pseudomonadati</taxon>
        <taxon>Pseudomonadota</taxon>
        <taxon>Alphaproteobacteria</taxon>
        <taxon>Sphingomonadales</taxon>
        <taxon>Sphingomonadaceae</taxon>
        <taxon>Novosphingobium</taxon>
    </lineage>
</organism>
<dbReference type="Gene3D" id="3.40.50.1820">
    <property type="entry name" value="alpha/beta hydrolase"/>
    <property type="match status" value="1"/>
</dbReference>